<gene>
    <name evidence="3" type="ORF">JOF53_007603</name>
</gene>
<dbReference type="SUPFAM" id="SSF54631">
    <property type="entry name" value="CBS-domain pair"/>
    <property type="match status" value="1"/>
</dbReference>
<dbReference type="InterPro" id="IPR035919">
    <property type="entry name" value="EAL_sf"/>
</dbReference>
<dbReference type="InterPro" id="IPR043128">
    <property type="entry name" value="Rev_trsase/Diguanyl_cyclase"/>
</dbReference>
<feature type="domain" description="EAL" evidence="1">
    <location>
        <begin position="1"/>
        <end position="238"/>
    </location>
</feature>
<dbReference type="InterPro" id="IPR046342">
    <property type="entry name" value="CBS_dom_sf"/>
</dbReference>
<organism evidence="3 4">
    <name type="scientific">Crossiella equi</name>
    <dbReference type="NCBI Taxonomy" id="130796"/>
    <lineage>
        <taxon>Bacteria</taxon>
        <taxon>Bacillati</taxon>
        <taxon>Actinomycetota</taxon>
        <taxon>Actinomycetes</taxon>
        <taxon>Pseudonocardiales</taxon>
        <taxon>Pseudonocardiaceae</taxon>
        <taxon>Crossiella</taxon>
    </lineage>
</organism>
<dbReference type="Gene3D" id="3.30.70.270">
    <property type="match status" value="1"/>
</dbReference>
<dbReference type="InterPro" id="IPR000644">
    <property type="entry name" value="CBS_dom"/>
</dbReference>
<sequence>MPSLLDQVHVAFQPLVNTNTGGVVAVEALTRPLRGHVHDLFRAAAEAGRLTELDIELAVLAVQFASEHETLLPLHLNILADTVVEDPAGMEALFGALRATGRRPREVVLEIGDPVSHLDQPLLLERLHRLRTVGFLVALDGIGGGDIPLTFLLDAQPNLVKLDRQVLAGLPEDSRRQALLEGLAHTCRQAGATIIAQGVETREQLQAVRGAGIHLVQGDLIAPPARRPNTRVTLGRALSELSDVGAVVLPVATAGPRITEYLCPATMLTEDSTAEQARRIFADRPDITSIVLVDDEERPQWTIDRNRFLLAVTGPYGHALNAKRPASRLADEPRAMGTDATAMEALNLMAGGSSDRLYDDLVVLDEAGRCLGVVRLSDLFRGMAEMKVEQAAALNPLTRLPGSDAVARTIQQRIATGQIFAVSWLDVDGFKWVNDNAGFTEGDDLIRHVGRTLTDVATGLRAATVGHVGGDDFLIVCELDDLVRVATAILEPDRRVQGRSITLSMATLVCAAGSVGDHREASRLLAPLKQQAKSLLGSSWVLGRPGSARVDVLRGRPREPKVPPQPARQHIG</sequence>
<accession>A0ABS5AQL5</accession>
<feature type="domain" description="GGDEF" evidence="2">
    <location>
        <begin position="418"/>
        <end position="552"/>
    </location>
</feature>
<evidence type="ECO:0000313" key="3">
    <source>
        <dbReference type="EMBL" id="MBP2478731.1"/>
    </source>
</evidence>
<dbReference type="InterPro" id="IPR001633">
    <property type="entry name" value="EAL_dom"/>
</dbReference>
<dbReference type="Gene3D" id="3.20.20.450">
    <property type="entry name" value="EAL domain"/>
    <property type="match status" value="1"/>
</dbReference>
<dbReference type="NCBIfam" id="TIGR00254">
    <property type="entry name" value="GGDEF"/>
    <property type="match status" value="1"/>
</dbReference>
<dbReference type="PANTHER" id="PTHR33121">
    <property type="entry name" value="CYCLIC DI-GMP PHOSPHODIESTERASE PDEF"/>
    <property type="match status" value="1"/>
</dbReference>
<comment type="caution">
    <text evidence="3">The sequence shown here is derived from an EMBL/GenBank/DDBJ whole genome shotgun (WGS) entry which is preliminary data.</text>
</comment>
<dbReference type="PROSITE" id="PS50887">
    <property type="entry name" value="GGDEF"/>
    <property type="match status" value="1"/>
</dbReference>
<dbReference type="SUPFAM" id="SSF141868">
    <property type="entry name" value="EAL domain-like"/>
    <property type="match status" value="1"/>
</dbReference>
<dbReference type="Pfam" id="PF00571">
    <property type="entry name" value="CBS"/>
    <property type="match status" value="1"/>
</dbReference>
<reference evidence="3 4" key="1">
    <citation type="submission" date="2021-03" db="EMBL/GenBank/DDBJ databases">
        <title>Sequencing the genomes of 1000 actinobacteria strains.</title>
        <authorList>
            <person name="Klenk H.-P."/>
        </authorList>
    </citation>
    <scope>NUCLEOTIDE SEQUENCE [LARGE SCALE GENOMIC DNA]</scope>
    <source>
        <strain evidence="3 4">DSM 44580</strain>
    </source>
</reference>
<dbReference type="Gene3D" id="3.10.580.10">
    <property type="entry name" value="CBS-domain"/>
    <property type="match status" value="1"/>
</dbReference>
<dbReference type="CDD" id="cd01948">
    <property type="entry name" value="EAL"/>
    <property type="match status" value="1"/>
</dbReference>
<dbReference type="InterPro" id="IPR029787">
    <property type="entry name" value="Nucleotide_cyclase"/>
</dbReference>
<protein>
    <submittedName>
        <fullName evidence="3">Diguanylate cyclase (GGDEF)-like protein</fullName>
    </submittedName>
</protein>
<dbReference type="RefSeq" id="WP_086781810.1">
    <property type="nucleotide sequence ID" value="NZ_JAGIOO010000001.1"/>
</dbReference>
<evidence type="ECO:0000259" key="2">
    <source>
        <dbReference type="PROSITE" id="PS50887"/>
    </source>
</evidence>
<dbReference type="InterPro" id="IPR000160">
    <property type="entry name" value="GGDEF_dom"/>
</dbReference>
<dbReference type="SMART" id="SM00267">
    <property type="entry name" value="GGDEF"/>
    <property type="match status" value="1"/>
</dbReference>
<dbReference type="Pfam" id="PF00563">
    <property type="entry name" value="EAL"/>
    <property type="match status" value="1"/>
</dbReference>
<dbReference type="Pfam" id="PF00990">
    <property type="entry name" value="GGDEF"/>
    <property type="match status" value="1"/>
</dbReference>
<name>A0ABS5AQL5_9PSEU</name>
<evidence type="ECO:0000259" key="1">
    <source>
        <dbReference type="PROSITE" id="PS50883"/>
    </source>
</evidence>
<dbReference type="SUPFAM" id="SSF55073">
    <property type="entry name" value="Nucleotide cyclase"/>
    <property type="match status" value="1"/>
</dbReference>
<proteinExistence type="predicted"/>
<keyword evidence="4" id="KW-1185">Reference proteome</keyword>
<dbReference type="SMART" id="SM00052">
    <property type="entry name" value="EAL"/>
    <property type="match status" value="1"/>
</dbReference>
<dbReference type="PANTHER" id="PTHR33121:SF70">
    <property type="entry name" value="SIGNALING PROTEIN YKOW"/>
    <property type="match status" value="1"/>
</dbReference>
<evidence type="ECO:0000313" key="4">
    <source>
        <dbReference type="Proteomes" id="UP001519363"/>
    </source>
</evidence>
<dbReference type="PROSITE" id="PS50883">
    <property type="entry name" value="EAL"/>
    <property type="match status" value="1"/>
</dbReference>
<dbReference type="Proteomes" id="UP001519363">
    <property type="component" value="Unassembled WGS sequence"/>
</dbReference>
<dbReference type="EMBL" id="JAGIOO010000001">
    <property type="protein sequence ID" value="MBP2478731.1"/>
    <property type="molecule type" value="Genomic_DNA"/>
</dbReference>
<dbReference type="InterPro" id="IPR050706">
    <property type="entry name" value="Cyclic-di-GMP_PDE-like"/>
</dbReference>